<dbReference type="PROSITE" id="PS50860">
    <property type="entry name" value="AA_TRNA_LIGASE_II_ALA"/>
    <property type="match status" value="1"/>
</dbReference>
<dbReference type="AlphaFoldDB" id="A0A1M5ZUJ3"/>
<keyword evidence="7" id="KW-0436">Ligase</keyword>
<dbReference type="GO" id="GO:0002161">
    <property type="term" value="F:aminoacyl-tRNA deacylase activity"/>
    <property type="evidence" value="ECO:0007669"/>
    <property type="project" value="UniProtKB-ARBA"/>
</dbReference>
<dbReference type="SUPFAM" id="SSF50447">
    <property type="entry name" value="Translation proteins"/>
    <property type="match status" value="1"/>
</dbReference>
<evidence type="ECO:0000256" key="9">
    <source>
        <dbReference type="ARBA" id="ARBA00022741"/>
    </source>
</evidence>
<keyword evidence="9" id="KW-0547">Nucleotide-binding</keyword>
<evidence type="ECO:0000256" key="4">
    <source>
        <dbReference type="ARBA" id="ARBA00013168"/>
    </source>
</evidence>
<dbReference type="GO" id="GO:0006419">
    <property type="term" value="P:alanyl-tRNA aminoacylation"/>
    <property type="evidence" value="ECO:0007669"/>
    <property type="project" value="InterPro"/>
</dbReference>
<dbReference type="InterPro" id="IPR012947">
    <property type="entry name" value="tRNA_SAD"/>
</dbReference>
<evidence type="ECO:0000256" key="11">
    <source>
        <dbReference type="ARBA" id="ARBA00022840"/>
    </source>
</evidence>
<dbReference type="GO" id="GO:0005737">
    <property type="term" value="C:cytoplasm"/>
    <property type="evidence" value="ECO:0007669"/>
    <property type="project" value="UniProtKB-SubCell"/>
</dbReference>
<dbReference type="Proteomes" id="UP000184241">
    <property type="component" value="Unassembled WGS sequence"/>
</dbReference>
<comment type="subcellular location">
    <subcellularLocation>
        <location evidence="2">Cytoplasm</location>
    </subcellularLocation>
</comment>
<evidence type="ECO:0000313" key="19">
    <source>
        <dbReference type="Proteomes" id="UP000184241"/>
    </source>
</evidence>
<dbReference type="GO" id="GO:0000049">
    <property type="term" value="F:tRNA binding"/>
    <property type="evidence" value="ECO:0007669"/>
    <property type="project" value="UniProtKB-KW"/>
</dbReference>
<keyword evidence="13" id="KW-0648">Protein biosynthesis</keyword>
<evidence type="ECO:0000256" key="5">
    <source>
        <dbReference type="ARBA" id="ARBA00017959"/>
    </source>
</evidence>
<dbReference type="EMBL" id="FQXU01000011">
    <property type="protein sequence ID" value="SHI27796.1"/>
    <property type="molecule type" value="Genomic_DNA"/>
</dbReference>
<dbReference type="SUPFAM" id="SSF55186">
    <property type="entry name" value="ThrRS/AlaRS common domain"/>
    <property type="match status" value="1"/>
</dbReference>
<dbReference type="PANTHER" id="PTHR43462:SF1">
    <property type="entry name" value="ALANYL-TRNA EDITING PROTEIN AARSD1"/>
    <property type="match status" value="1"/>
</dbReference>
<dbReference type="RefSeq" id="WP_073021374.1">
    <property type="nucleotide sequence ID" value="NZ_FQXU01000011.1"/>
</dbReference>
<dbReference type="GO" id="GO:0005524">
    <property type="term" value="F:ATP binding"/>
    <property type="evidence" value="ECO:0007669"/>
    <property type="project" value="UniProtKB-KW"/>
</dbReference>
<feature type="domain" description="Alanyl-transfer RNA synthetases family profile" evidence="17">
    <location>
        <begin position="1"/>
        <end position="235"/>
    </location>
</feature>
<evidence type="ECO:0000256" key="16">
    <source>
        <dbReference type="SAM" id="Coils"/>
    </source>
</evidence>
<evidence type="ECO:0000256" key="2">
    <source>
        <dbReference type="ARBA" id="ARBA00004496"/>
    </source>
</evidence>
<dbReference type="InterPro" id="IPR018163">
    <property type="entry name" value="Thr/Ala-tRNA-synth_IIc_edit"/>
</dbReference>
<name>A0A1M5ZUJ3_9CLOT</name>
<proteinExistence type="inferred from homology"/>
<dbReference type="Pfam" id="PF02272">
    <property type="entry name" value="DHHA1"/>
    <property type="match status" value="1"/>
</dbReference>
<dbReference type="GO" id="GO:0004813">
    <property type="term" value="F:alanine-tRNA ligase activity"/>
    <property type="evidence" value="ECO:0007669"/>
    <property type="project" value="UniProtKB-EC"/>
</dbReference>
<evidence type="ECO:0000256" key="13">
    <source>
        <dbReference type="ARBA" id="ARBA00022917"/>
    </source>
</evidence>
<dbReference type="Pfam" id="PF07973">
    <property type="entry name" value="tRNA_SAD"/>
    <property type="match status" value="1"/>
</dbReference>
<dbReference type="FunFam" id="3.10.310.40:FF:000001">
    <property type="entry name" value="Alanine--tRNA ligase"/>
    <property type="match status" value="1"/>
</dbReference>
<dbReference type="InterPro" id="IPR003156">
    <property type="entry name" value="DHHA1_dom"/>
</dbReference>
<dbReference type="InterPro" id="IPR009000">
    <property type="entry name" value="Transl_B-barrel_sf"/>
</dbReference>
<gene>
    <name evidence="18" type="ORF">SAMN02745941_03389</name>
</gene>
<evidence type="ECO:0000256" key="14">
    <source>
        <dbReference type="ARBA" id="ARBA00023146"/>
    </source>
</evidence>
<dbReference type="SMART" id="SM00863">
    <property type="entry name" value="tRNA_SAD"/>
    <property type="match status" value="1"/>
</dbReference>
<dbReference type="GO" id="GO:0046872">
    <property type="term" value="F:metal ion binding"/>
    <property type="evidence" value="ECO:0007669"/>
    <property type="project" value="UniProtKB-KW"/>
</dbReference>
<evidence type="ECO:0000256" key="8">
    <source>
        <dbReference type="ARBA" id="ARBA00022723"/>
    </source>
</evidence>
<evidence type="ECO:0000256" key="15">
    <source>
        <dbReference type="ARBA" id="ARBA00032577"/>
    </source>
</evidence>
<evidence type="ECO:0000313" key="18">
    <source>
        <dbReference type="EMBL" id="SHI27796.1"/>
    </source>
</evidence>
<dbReference type="InterPro" id="IPR051335">
    <property type="entry name" value="Alanyl-tRNA_Editing_Enzymes"/>
</dbReference>
<keyword evidence="12" id="KW-0694">RNA-binding</keyword>
<keyword evidence="14 18" id="KW-0030">Aminoacyl-tRNA synthetase</keyword>
<comment type="cofactor">
    <cofactor evidence="1">
        <name>Zn(2+)</name>
        <dbReference type="ChEBI" id="CHEBI:29105"/>
    </cofactor>
</comment>
<feature type="coiled-coil region" evidence="16">
    <location>
        <begin position="251"/>
        <end position="285"/>
    </location>
</feature>
<dbReference type="Gene3D" id="3.30.980.10">
    <property type="entry name" value="Threonyl-trna Synthetase, Chain A, domain 2"/>
    <property type="match status" value="1"/>
</dbReference>
<sequence>MEKLYYTNQYEKTFTAEVLEVIEKNNEFHIKLDKTYFYPEGGGAPSDTGTIEVSPINYVYEENGDVYHVSSVKPIKIHRVKCSIDWKRRFDIMQQHLGQHILSASFSKLFNTSTIGFHLGESICTIDIDKFFTKDQIDEAENLSNSLILDNITVEFLYPTKSELKKMPIKKISPKINEQIRVVKIGDIDFNPCCGLHPKSTIEVQLIKILKWEKYKNSTRIHFLCGERAIKENLQKYIFSTEICSLLKCSEAEAIDQIQKQRDELNKILAENRLLKDKISNYEIKDILEESEKISGITVVKKTYASESLKYINTLATKLTTFNDVIALFAVKDQDKANLIFSCSKNINFISMNLLLKDAISLIDGKGGGSTFSAQGGGKNTNNLDSTLDYAFMKIKNTLNENK</sequence>
<keyword evidence="11" id="KW-0067">ATP-binding</keyword>
<comment type="similarity">
    <text evidence="3">Belongs to the class-II aminoacyl-tRNA synthetase family.</text>
</comment>
<evidence type="ECO:0000256" key="10">
    <source>
        <dbReference type="ARBA" id="ARBA00022833"/>
    </source>
</evidence>
<evidence type="ECO:0000256" key="1">
    <source>
        <dbReference type="ARBA" id="ARBA00001947"/>
    </source>
</evidence>
<keyword evidence="16" id="KW-0175">Coiled coil</keyword>
<protein>
    <recommendedName>
        <fullName evidence="5">Alanine--tRNA ligase</fullName>
        <ecNumber evidence="4">6.1.1.7</ecNumber>
    </recommendedName>
    <alternativeName>
        <fullName evidence="15">Alanyl-tRNA synthetase</fullName>
    </alternativeName>
</protein>
<dbReference type="InterPro" id="IPR018165">
    <property type="entry name" value="Ala-tRNA-synth_IIc_core"/>
</dbReference>
<dbReference type="Gene3D" id="3.10.310.40">
    <property type="match status" value="1"/>
</dbReference>
<evidence type="ECO:0000256" key="3">
    <source>
        <dbReference type="ARBA" id="ARBA00008226"/>
    </source>
</evidence>
<dbReference type="PANTHER" id="PTHR43462">
    <property type="entry name" value="ALANYL-TRNA EDITING PROTEIN"/>
    <property type="match status" value="1"/>
</dbReference>
<keyword evidence="6" id="KW-0820">tRNA-binding</keyword>
<dbReference type="EC" id="6.1.1.7" evidence="4"/>
<dbReference type="Gene3D" id="2.40.30.130">
    <property type="match status" value="1"/>
</dbReference>
<evidence type="ECO:0000259" key="17">
    <source>
        <dbReference type="PROSITE" id="PS50860"/>
    </source>
</evidence>
<evidence type="ECO:0000256" key="12">
    <source>
        <dbReference type="ARBA" id="ARBA00022884"/>
    </source>
</evidence>
<keyword evidence="8" id="KW-0479">Metal-binding</keyword>
<organism evidence="18 19">
    <name type="scientific">Clostridium intestinale DSM 6191</name>
    <dbReference type="NCBI Taxonomy" id="1121320"/>
    <lineage>
        <taxon>Bacteria</taxon>
        <taxon>Bacillati</taxon>
        <taxon>Bacillota</taxon>
        <taxon>Clostridia</taxon>
        <taxon>Eubacteriales</taxon>
        <taxon>Clostridiaceae</taxon>
        <taxon>Clostridium</taxon>
    </lineage>
</organism>
<accession>A0A1M5ZUJ3</accession>
<keyword evidence="10" id="KW-0862">Zinc</keyword>
<reference evidence="18 19" key="1">
    <citation type="submission" date="2016-11" db="EMBL/GenBank/DDBJ databases">
        <authorList>
            <person name="Jaros S."/>
            <person name="Januszkiewicz K."/>
            <person name="Wedrychowicz H."/>
        </authorList>
    </citation>
    <scope>NUCLEOTIDE SEQUENCE [LARGE SCALE GENOMIC DNA]</scope>
    <source>
        <strain evidence="18 19">DSM 6191</strain>
    </source>
</reference>
<evidence type="ECO:0000256" key="7">
    <source>
        <dbReference type="ARBA" id="ARBA00022598"/>
    </source>
</evidence>
<evidence type="ECO:0000256" key="6">
    <source>
        <dbReference type="ARBA" id="ARBA00022555"/>
    </source>
</evidence>